<feature type="transmembrane region" description="Helical" evidence="1">
    <location>
        <begin position="12"/>
        <end position="39"/>
    </location>
</feature>
<dbReference type="AlphaFoldDB" id="A0A1Z5YSL3"/>
<feature type="transmembrane region" description="Helical" evidence="1">
    <location>
        <begin position="51"/>
        <end position="69"/>
    </location>
</feature>
<feature type="transmembrane region" description="Helical" evidence="1">
    <location>
        <begin position="566"/>
        <end position="585"/>
    </location>
</feature>
<keyword evidence="1" id="KW-0812">Transmembrane</keyword>
<gene>
    <name evidence="2" type="ORF">HK14_10880</name>
</gene>
<evidence type="ECO:0000313" key="2">
    <source>
        <dbReference type="EMBL" id="OUJ01178.1"/>
    </source>
</evidence>
<feature type="transmembrane region" description="Helical" evidence="1">
    <location>
        <begin position="205"/>
        <end position="225"/>
    </location>
</feature>
<proteinExistence type="predicted"/>
<name>A0A1Z5YSL3_9PROT</name>
<sequence length="586" mass="60790">MQVFFGVEAGSILISFLLCGLLALFVVAAVLAILPKGLLRQAEAWRPEMQAAAWSAIGLLAITGAALRVEGAVSWCPVFGLDGPTLPMLVLLAFAGGIMSQGRRGMACVLAGLAFLALSPLVFGLLAGTALVLLAGKGRQGVWLPAAVVPACIPADSPLCPPLLCLMVLLLGWSVSAQKGPEATVPVGIGVFLLGRLLSETGVLHPMFQVLLILSGCCVALGGCVQALRVQQVHRIAAGLACAGFGALVVLLALALATTLEGMDQFRTAAQLGLGAPLLAMLALLWLCQPQKDAEGSSETTGFPPLICSVAGLAALSVALLLLSGLPPLGGFSVLWCLVSAGELATRAAPPIQALGTILVLVGAAGFMALGILGLVRLGYAAFRGGQGTSARLAGQSVRSGFFPLLPAVICLVAACVVSVLPGAWLALQDHLFVGVDARDFMWSKALSVWFTDTPVSFTPLYSVAALMVCMGGVIALGRVCKFYPFPRLQAARQRWQEGAPLIKVDKAVEAEPTEQEAAVWTMLLVFLGLQNQTPSDWAIVDKTAAGGRYVQAILFRSVAWCEAQGLVLILLFLAAGLLFGLLVGQ</sequence>
<keyword evidence="1" id="KW-1133">Transmembrane helix</keyword>
<dbReference type="EMBL" id="JOMQ01000050">
    <property type="protein sequence ID" value="OUJ01178.1"/>
    <property type="molecule type" value="Genomic_DNA"/>
</dbReference>
<feature type="transmembrane region" description="Helical" evidence="1">
    <location>
        <begin position="237"/>
        <end position="257"/>
    </location>
</feature>
<dbReference type="Proteomes" id="UP000196086">
    <property type="component" value="Unassembled WGS sequence"/>
</dbReference>
<feature type="transmembrane region" description="Helical" evidence="1">
    <location>
        <begin position="269"/>
        <end position="288"/>
    </location>
</feature>
<evidence type="ECO:0000313" key="3">
    <source>
        <dbReference type="Proteomes" id="UP000196086"/>
    </source>
</evidence>
<protein>
    <recommendedName>
        <fullName evidence="4">NADH:quinone oxidoreductase/Mrp antiporter membrane subunit domain-containing protein</fullName>
    </recommendedName>
</protein>
<reference evidence="2 3" key="1">
    <citation type="submission" date="2014-06" db="EMBL/GenBank/DDBJ databases">
        <authorList>
            <person name="Ju J."/>
            <person name="Zhang J."/>
        </authorList>
    </citation>
    <scope>NUCLEOTIDE SEQUENCE [LARGE SCALE GENOMIC DNA]</scope>
    <source>
        <strain evidence="2 3">DsW_47</strain>
    </source>
</reference>
<organism evidence="2 3">
    <name type="scientific">Acetobacter cibinongensis</name>
    <dbReference type="NCBI Taxonomy" id="146475"/>
    <lineage>
        <taxon>Bacteria</taxon>
        <taxon>Pseudomonadati</taxon>
        <taxon>Pseudomonadota</taxon>
        <taxon>Alphaproteobacteria</taxon>
        <taxon>Acetobacterales</taxon>
        <taxon>Acetobacteraceae</taxon>
        <taxon>Acetobacter</taxon>
    </lineage>
</organism>
<feature type="transmembrane region" description="Helical" evidence="1">
    <location>
        <begin position="75"/>
        <end position="95"/>
    </location>
</feature>
<accession>A0A1Z5YSL3</accession>
<keyword evidence="1" id="KW-0472">Membrane</keyword>
<evidence type="ECO:0008006" key="4">
    <source>
        <dbReference type="Google" id="ProtNLM"/>
    </source>
</evidence>
<comment type="caution">
    <text evidence="2">The sequence shown here is derived from an EMBL/GenBank/DDBJ whole genome shotgun (WGS) entry which is preliminary data.</text>
</comment>
<feature type="transmembrane region" description="Helical" evidence="1">
    <location>
        <begin position="300"/>
        <end position="323"/>
    </location>
</feature>
<feature type="transmembrane region" description="Helical" evidence="1">
    <location>
        <begin position="147"/>
        <end position="171"/>
    </location>
</feature>
<feature type="transmembrane region" description="Helical" evidence="1">
    <location>
        <begin position="461"/>
        <end position="481"/>
    </location>
</feature>
<feature type="transmembrane region" description="Helical" evidence="1">
    <location>
        <begin position="354"/>
        <end position="380"/>
    </location>
</feature>
<feature type="transmembrane region" description="Helical" evidence="1">
    <location>
        <begin position="401"/>
        <end position="428"/>
    </location>
</feature>
<evidence type="ECO:0000256" key="1">
    <source>
        <dbReference type="SAM" id="Phobius"/>
    </source>
</evidence>
<feature type="transmembrane region" description="Helical" evidence="1">
    <location>
        <begin position="107"/>
        <end position="135"/>
    </location>
</feature>